<evidence type="ECO:0000313" key="9">
    <source>
        <dbReference type="EMBL" id="MFK7159980.1"/>
    </source>
</evidence>
<dbReference type="InterPro" id="IPR017244">
    <property type="entry name" value="23SrRNA_methyltr_KL"/>
</dbReference>
<keyword evidence="1 6" id="KW-0963">Cytoplasm</keyword>
<keyword evidence="4 6" id="KW-0808">Transferase</keyword>
<protein>
    <recommendedName>
        <fullName evidence="6">Ribosomal RNA large subunit methyltransferase K/L</fullName>
    </recommendedName>
    <domain>
        <recommendedName>
            <fullName evidence="6">23S rRNA m2G2445 methyltransferase</fullName>
            <ecNumber evidence="6">2.1.1.173</ecNumber>
        </recommendedName>
        <alternativeName>
            <fullName evidence="6">rRNA (guanine-N(2)-)-methyltransferase RlmL</fullName>
        </alternativeName>
    </domain>
    <domain>
        <recommendedName>
            <fullName evidence="6">23S rRNA m7G2069 methyltransferase</fullName>
            <ecNumber evidence="6">2.1.1.264</ecNumber>
        </recommendedName>
        <alternativeName>
            <fullName evidence="6">rRNA (guanine-N(7)-)-methyltransferase RlmK</fullName>
        </alternativeName>
    </domain>
</protein>
<dbReference type="SUPFAM" id="SSF53335">
    <property type="entry name" value="S-adenosyl-L-methionine-dependent methyltransferases"/>
    <property type="match status" value="2"/>
</dbReference>
<evidence type="ECO:0000256" key="7">
    <source>
        <dbReference type="PROSITE-ProRule" id="PRU00529"/>
    </source>
</evidence>
<evidence type="ECO:0000256" key="4">
    <source>
        <dbReference type="ARBA" id="ARBA00022679"/>
    </source>
</evidence>
<proteinExistence type="inferred from homology"/>
<comment type="catalytic activity">
    <reaction evidence="6">
        <text>guanosine(2069) in 23S rRNA + S-adenosyl-L-methionine = N(2)-methylguanosine(2069) in 23S rRNA + S-adenosyl-L-homocysteine + H(+)</text>
        <dbReference type="Rhea" id="RHEA:43772"/>
        <dbReference type="Rhea" id="RHEA-COMP:10688"/>
        <dbReference type="Rhea" id="RHEA-COMP:10689"/>
        <dbReference type="ChEBI" id="CHEBI:15378"/>
        <dbReference type="ChEBI" id="CHEBI:57856"/>
        <dbReference type="ChEBI" id="CHEBI:59789"/>
        <dbReference type="ChEBI" id="CHEBI:74269"/>
        <dbReference type="ChEBI" id="CHEBI:74481"/>
        <dbReference type="EC" id="2.1.1.264"/>
    </reaction>
</comment>
<keyword evidence="5 6" id="KW-0949">S-adenosyl-L-methionine</keyword>
<dbReference type="Pfam" id="PF01170">
    <property type="entry name" value="UPF0020"/>
    <property type="match status" value="1"/>
</dbReference>
<dbReference type="Pfam" id="PF02926">
    <property type="entry name" value="THUMP"/>
    <property type="match status" value="1"/>
</dbReference>
<dbReference type="EC" id="2.1.1.264" evidence="6"/>
<dbReference type="Gene3D" id="3.30.750.80">
    <property type="entry name" value="RNA methyltransferase domain (HRMD) like"/>
    <property type="match status" value="1"/>
</dbReference>
<dbReference type="CDD" id="cd02440">
    <property type="entry name" value="AdoMet_MTases"/>
    <property type="match status" value="1"/>
</dbReference>
<comment type="caution">
    <text evidence="9">The sequence shown here is derived from an EMBL/GenBank/DDBJ whole genome shotgun (WGS) entry which is preliminary data.</text>
</comment>
<dbReference type="InterPro" id="IPR019614">
    <property type="entry name" value="SAM-dep_methyl-trfase"/>
</dbReference>
<dbReference type="PROSITE" id="PS51165">
    <property type="entry name" value="THUMP"/>
    <property type="match status" value="1"/>
</dbReference>
<reference evidence="9 10" key="1">
    <citation type="submission" date="2024-02" db="EMBL/GenBank/DDBJ databases">
        <title>Marinospirillum sp. MEB 164 isolated from Lonar lake sediment.</title>
        <authorList>
            <person name="Joshi A."/>
            <person name="Thite S."/>
        </authorList>
    </citation>
    <scope>NUCLEOTIDE SEQUENCE [LARGE SCALE GENOMIC DNA]</scope>
    <source>
        <strain evidence="9 10">MEB164</strain>
    </source>
</reference>
<dbReference type="InterPro" id="IPR029063">
    <property type="entry name" value="SAM-dependent_MTases_sf"/>
</dbReference>
<dbReference type="PIRSF" id="PIRSF037618">
    <property type="entry name" value="RNA_Mtase_bacteria_prd"/>
    <property type="match status" value="1"/>
</dbReference>
<dbReference type="Gene3D" id="3.40.50.150">
    <property type="entry name" value="Vaccinia Virus protein VP39"/>
    <property type="match status" value="2"/>
</dbReference>
<dbReference type="Gene3D" id="3.30.2130.30">
    <property type="match status" value="1"/>
</dbReference>
<dbReference type="Pfam" id="PF22020">
    <property type="entry name" value="RlmL_1st"/>
    <property type="match status" value="1"/>
</dbReference>
<keyword evidence="10" id="KW-1185">Reference proteome</keyword>
<gene>
    <name evidence="9" type="primary">rlmKL</name>
    <name evidence="6" type="synonym">rlmL</name>
    <name evidence="9" type="ORF">V6U78_02875</name>
</gene>
<dbReference type="SMART" id="SM00981">
    <property type="entry name" value="THUMP"/>
    <property type="match status" value="1"/>
</dbReference>
<dbReference type="GO" id="GO:0052915">
    <property type="term" value="F:23S rRNA (guanine(2445)-N(2))-methyltransferase activity"/>
    <property type="evidence" value="ECO:0007669"/>
    <property type="project" value="UniProtKB-EC"/>
</dbReference>
<dbReference type="InterPro" id="IPR004114">
    <property type="entry name" value="THUMP_dom"/>
</dbReference>
<keyword evidence="7" id="KW-0694">RNA-binding</keyword>
<feature type="domain" description="THUMP" evidence="8">
    <location>
        <begin position="47"/>
        <end position="159"/>
    </location>
</feature>
<dbReference type="RefSeq" id="WP_405336992.1">
    <property type="nucleotide sequence ID" value="NZ_JBANFI010000001.1"/>
</dbReference>
<evidence type="ECO:0000256" key="6">
    <source>
        <dbReference type="HAMAP-Rule" id="MF_01858"/>
    </source>
</evidence>
<comment type="similarity">
    <text evidence="6">Belongs to the methyltransferase superfamily. RlmKL family.</text>
</comment>
<comment type="catalytic activity">
    <reaction evidence="6">
        <text>guanosine(2445) in 23S rRNA + S-adenosyl-L-methionine = N(2)-methylguanosine(2445) in 23S rRNA + S-adenosyl-L-homocysteine + H(+)</text>
        <dbReference type="Rhea" id="RHEA:42740"/>
        <dbReference type="Rhea" id="RHEA-COMP:10215"/>
        <dbReference type="Rhea" id="RHEA-COMP:10216"/>
        <dbReference type="ChEBI" id="CHEBI:15378"/>
        <dbReference type="ChEBI" id="CHEBI:57856"/>
        <dbReference type="ChEBI" id="CHEBI:59789"/>
        <dbReference type="ChEBI" id="CHEBI:74269"/>
        <dbReference type="ChEBI" id="CHEBI:74481"/>
        <dbReference type="EC" id="2.1.1.173"/>
    </reaction>
</comment>
<dbReference type="EC" id="2.1.1.173" evidence="6"/>
<comment type="function">
    <text evidence="6">Specifically methylates the guanine in position 2445 (m2G2445) and the guanine in position 2069 (m7G2069) of 23S rRNA.</text>
</comment>
<keyword evidence="2 6" id="KW-0698">rRNA processing</keyword>
<dbReference type="InterPro" id="IPR000241">
    <property type="entry name" value="RlmKL-like_Mtase"/>
</dbReference>
<keyword evidence="3 6" id="KW-0489">Methyltransferase</keyword>
<dbReference type="InterPro" id="IPR002052">
    <property type="entry name" value="DNA_methylase_N6_adenine_CS"/>
</dbReference>
<evidence type="ECO:0000256" key="1">
    <source>
        <dbReference type="ARBA" id="ARBA00022490"/>
    </source>
</evidence>
<comment type="subcellular location">
    <subcellularLocation>
        <location evidence="6">Cytoplasm</location>
    </subcellularLocation>
</comment>
<evidence type="ECO:0000313" key="10">
    <source>
        <dbReference type="Proteomes" id="UP001621714"/>
    </source>
</evidence>
<evidence type="ECO:0000256" key="2">
    <source>
        <dbReference type="ARBA" id="ARBA00022552"/>
    </source>
</evidence>
<evidence type="ECO:0000256" key="5">
    <source>
        <dbReference type="ARBA" id="ARBA00022691"/>
    </source>
</evidence>
<dbReference type="EMBL" id="JBANFI010000001">
    <property type="protein sequence ID" value="MFK7159980.1"/>
    <property type="molecule type" value="Genomic_DNA"/>
</dbReference>
<evidence type="ECO:0000259" key="8">
    <source>
        <dbReference type="PROSITE" id="PS51165"/>
    </source>
</evidence>
<dbReference type="Pfam" id="PF10672">
    <property type="entry name" value="Methyltrans_SAM"/>
    <property type="match status" value="1"/>
</dbReference>
<evidence type="ECO:0000256" key="3">
    <source>
        <dbReference type="ARBA" id="ARBA00022603"/>
    </source>
</evidence>
<name>A0ABW8PUQ3_9GAMM</name>
<sequence length="744" mass="83272">MQDHLYTFHLSCSQGLEALLADEAKSLGFVEANPRVGRVTGKATLEAAYRLLIWSRLASRLLLELDQAKVTSAEDLAIWLAGIDWQDHLLAQGSFAVDVHGTTPALRHTHDTALRVKDAIVDYFRDLSGQRPNVIKERPDLRVHLRLDKNERAMISLDLGGMSLHQRGYRLQAGAAPLRENLAAGLLMRAGWPELAREGAALIDPFCGSGTLLAEAGLMAWDIAPGLLRPWIGVTSWLGHHAGFWQDLIEEAEARRAEAAWRRFDLRGYDQDPAAVATSLANLKRAGLAGLIEVESGRAQDLPATSAARGLVITNPPYGERLDELAGLASVYAAFGQRVQQQYAGWRLALFTNEKDLAYRIPARPYKNYPLKNAALDCRLYLFELSSAHAAGSTAQMAAQRQPAEKVEAEVGSAVAAPVWSEGAQMLANRLRKNLKKYARWLKREQISCYRLYDADLPEYALAIDLYTDAKTHQPQVHVQEYAPPASVPENKARQRLMEALTVLPEVLQVPANALHLKQRQRQSGKRQYQKQGQAGAFFTVREGAALLEVNLSDYLDTGLFLDHRPVRRRLYQETQGLRFLNLFCYTGVATVQAALGGAIQTTSVDLSRTYLNWLERNLALNHLESKKHFLVQADCRAWLAQQAQEQRLSYDVIFMDPPTFSNSKRMQGTLDVQRDQEDLVHHAMSLLTSDGVLIFSNNLRGFKISPALLEAYEVKDISRATLDPDFERRPKIHQCFEIRHPIV</sequence>
<dbReference type="CDD" id="cd11715">
    <property type="entry name" value="THUMP_AdoMetMT"/>
    <property type="match status" value="1"/>
</dbReference>
<dbReference type="PANTHER" id="PTHR47313">
    <property type="entry name" value="RIBOSOMAL RNA LARGE SUBUNIT METHYLTRANSFERASE K/L"/>
    <property type="match status" value="1"/>
</dbReference>
<dbReference type="NCBIfam" id="NF008748">
    <property type="entry name" value="PRK11783.1"/>
    <property type="match status" value="1"/>
</dbReference>
<dbReference type="InterPro" id="IPR054170">
    <property type="entry name" value="RlmL_1st"/>
</dbReference>
<dbReference type="Proteomes" id="UP001621714">
    <property type="component" value="Unassembled WGS sequence"/>
</dbReference>
<dbReference type="PROSITE" id="PS00092">
    <property type="entry name" value="N6_MTASE"/>
    <property type="match status" value="1"/>
</dbReference>
<organism evidence="9 10">
    <name type="scientific">Marinospirillum alkalitolerans</name>
    <dbReference type="NCBI Taxonomy" id="3123374"/>
    <lineage>
        <taxon>Bacteria</taxon>
        <taxon>Pseudomonadati</taxon>
        <taxon>Pseudomonadota</taxon>
        <taxon>Gammaproteobacteria</taxon>
        <taxon>Oceanospirillales</taxon>
        <taxon>Oceanospirillaceae</taxon>
        <taxon>Marinospirillum</taxon>
    </lineage>
</organism>
<dbReference type="HAMAP" id="MF_01858">
    <property type="entry name" value="23SrRNA_methyltr_KL"/>
    <property type="match status" value="1"/>
</dbReference>
<accession>A0ABW8PUQ3</accession>
<dbReference type="PANTHER" id="PTHR47313:SF1">
    <property type="entry name" value="RIBOSOMAL RNA LARGE SUBUNIT METHYLTRANSFERASE K_L"/>
    <property type="match status" value="1"/>
</dbReference>